<proteinExistence type="predicted"/>
<dbReference type="PROSITE" id="PS00198">
    <property type="entry name" value="4FE4S_FER_1"/>
    <property type="match status" value="1"/>
</dbReference>
<dbReference type="InterPro" id="IPR017896">
    <property type="entry name" value="4Fe4S_Fe-S-bd"/>
</dbReference>
<feature type="domain" description="4Fe-4S ferredoxin-type" evidence="5">
    <location>
        <begin position="38"/>
        <end position="67"/>
    </location>
</feature>
<evidence type="ECO:0000256" key="2">
    <source>
        <dbReference type="ARBA" id="ARBA00022723"/>
    </source>
</evidence>
<dbReference type="AlphaFoldDB" id="A0A0S8JYY3"/>
<dbReference type="SUPFAM" id="SSF54862">
    <property type="entry name" value="4Fe-4S ferredoxins"/>
    <property type="match status" value="1"/>
</dbReference>
<evidence type="ECO:0000256" key="1">
    <source>
        <dbReference type="ARBA" id="ARBA00022485"/>
    </source>
</evidence>
<dbReference type="Proteomes" id="UP000050975">
    <property type="component" value="Unassembled WGS sequence"/>
</dbReference>
<dbReference type="PROSITE" id="PS51379">
    <property type="entry name" value="4FE4S_FER_2"/>
    <property type="match status" value="2"/>
</dbReference>
<keyword evidence="3" id="KW-0408">Iron</keyword>
<dbReference type="Pfam" id="PF12838">
    <property type="entry name" value="Fer4_7"/>
    <property type="match status" value="1"/>
</dbReference>
<dbReference type="EMBL" id="LJVE01000059">
    <property type="protein sequence ID" value="KPL14252.1"/>
    <property type="molecule type" value="Genomic_DNA"/>
</dbReference>
<protein>
    <submittedName>
        <fullName evidence="6">Ferredoxin</fullName>
    </submittedName>
</protein>
<dbReference type="InterPro" id="IPR017900">
    <property type="entry name" value="4Fe4S_Fe_S_CS"/>
</dbReference>
<organism evidence="6 7">
    <name type="scientific">candidate division WOR_3 bacterium SM1_77</name>
    <dbReference type="NCBI Taxonomy" id="1703778"/>
    <lineage>
        <taxon>Bacteria</taxon>
        <taxon>Bacteria division WOR-3</taxon>
    </lineage>
</organism>
<dbReference type="PANTHER" id="PTHR43687:SF4">
    <property type="entry name" value="BLR5484 PROTEIN"/>
    <property type="match status" value="1"/>
</dbReference>
<feature type="domain" description="4Fe-4S ferredoxin-type" evidence="5">
    <location>
        <begin position="8"/>
        <end position="37"/>
    </location>
</feature>
<evidence type="ECO:0000313" key="7">
    <source>
        <dbReference type="Proteomes" id="UP000050975"/>
    </source>
</evidence>
<keyword evidence="1" id="KW-0004">4Fe-4S</keyword>
<dbReference type="GO" id="GO:0051539">
    <property type="term" value="F:4 iron, 4 sulfur cluster binding"/>
    <property type="evidence" value="ECO:0007669"/>
    <property type="project" value="UniProtKB-KW"/>
</dbReference>
<keyword evidence="4" id="KW-0411">Iron-sulfur</keyword>
<accession>A0A0S8JYY3</accession>
<keyword evidence="2" id="KW-0479">Metal-binding</keyword>
<dbReference type="Gene3D" id="3.30.70.20">
    <property type="match status" value="1"/>
</dbReference>
<sequence>MIVKARKFKVDINENWCKGCLLCVALCPKKVLAMKKNKANVVDPDACIGCQLCEIYCPDFAISVSKIGNQNDT</sequence>
<evidence type="ECO:0000256" key="3">
    <source>
        <dbReference type="ARBA" id="ARBA00023004"/>
    </source>
</evidence>
<dbReference type="GO" id="GO:0046872">
    <property type="term" value="F:metal ion binding"/>
    <property type="evidence" value="ECO:0007669"/>
    <property type="project" value="UniProtKB-KW"/>
</dbReference>
<evidence type="ECO:0000313" key="6">
    <source>
        <dbReference type="EMBL" id="KPL14252.1"/>
    </source>
</evidence>
<dbReference type="InterPro" id="IPR050572">
    <property type="entry name" value="Fe-S_Ferredoxin"/>
</dbReference>
<name>A0A0S8JYY3_UNCW3</name>
<comment type="caution">
    <text evidence="6">The sequence shown here is derived from an EMBL/GenBank/DDBJ whole genome shotgun (WGS) entry which is preliminary data.</text>
</comment>
<dbReference type="PANTHER" id="PTHR43687">
    <property type="entry name" value="ADENYLYLSULFATE REDUCTASE, BETA SUBUNIT"/>
    <property type="match status" value="1"/>
</dbReference>
<evidence type="ECO:0000259" key="5">
    <source>
        <dbReference type="PROSITE" id="PS51379"/>
    </source>
</evidence>
<gene>
    <name evidence="6" type="ORF">AMJ74_03730</name>
</gene>
<evidence type="ECO:0000256" key="4">
    <source>
        <dbReference type="ARBA" id="ARBA00023014"/>
    </source>
</evidence>
<reference evidence="6 7" key="1">
    <citation type="journal article" date="2015" name="Microbiome">
        <title>Genomic resolution of linkages in carbon, nitrogen, and sulfur cycling among widespread estuary sediment bacteria.</title>
        <authorList>
            <person name="Baker B.J."/>
            <person name="Lazar C.S."/>
            <person name="Teske A.P."/>
            <person name="Dick G.J."/>
        </authorList>
    </citation>
    <scope>NUCLEOTIDE SEQUENCE [LARGE SCALE GENOMIC DNA]</scope>
    <source>
        <strain evidence="6">SM1_77</strain>
    </source>
</reference>